<keyword evidence="6" id="KW-0472">Membrane</keyword>
<reference evidence="9 10" key="1">
    <citation type="journal article" date="2015" name="Antonie Van Leeuwenhoek">
        <title>Pseudooceanicola atlanticus gen. nov. sp. nov., isolated from surface seawater of the Atlantic Ocean and reclassification of Oceanicola batsensis, Oceanicola marinus, Oceanicola nitratireducens, Oceanicola nanhaiensis, Oceanicola antarcticus and Oceanicola flagellatus, as Pseudooceanicola batsensis comb. nov., Pseudooceanicola marinus comb. nov., Pseudooceanicola nitratireducens comb. nov., Pseudooceanicola nanhaiensis comb. nov., Pseudooceanicola antarcticus comb. nov., and Pseudooceanicola flagellatus comb. nov.</title>
        <authorList>
            <person name="Lai Q."/>
            <person name="Li G."/>
            <person name="Liu X."/>
            <person name="Du Y."/>
            <person name="Sun F."/>
            <person name="Shao Z."/>
        </authorList>
    </citation>
    <scope>NUCLEOTIDE SEQUENCE [LARGE SCALE GENOMIC DNA]</scope>
    <source>
        <strain evidence="9 10">22II-s11g</strain>
    </source>
</reference>
<dbReference type="GO" id="GO:0005886">
    <property type="term" value="C:plasma membrane"/>
    <property type="evidence" value="ECO:0007669"/>
    <property type="project" value="UniProtKB-SubCell"/>
</dbReference>
<keyword evidence="5" id="KW-1133">Transmembrane helix</keyword>
<sequence>MPIRPARRSFFERVSIVWVVPLVALVIALGVAWQSYADRGPVVEIAFENASGVVAGQTELRYRDVAVGLVETVSFTESLGKVLVGVRLDKAVAEYVDDESEFFVVRPEITSRGVSGLETVLSGVYIQGDWDTEPGGFTPLHEGSADSPLMVGGKRGKRLVLRAAPEASLTERSPIVYQGLEVGQIGRANITDDGNTIEAEAVVFAPHDRLISSATRFWDASGFSFSLGPGGARLDFSSVASLVSGGVTFRTVVSGGEPVEDGQVFVVYPDEGSARSSVFSEEDGPRLNLSAIFEDHASGLSEDAPVELGGIRIGRVTALNGVVDADRFGDERVRLAVTLSINPSRLGMDGDIGADAALEFLQRRAQEGVRARLVNASLLTGGLKVEMIEIEEPDLDPAEIDLTHEPNPLFPTTESDIADVSATAEGVFERINALPIEELLDSAIGLMDNISRVAGSPDLRALPTDLRATIGEVRGTVEEVRNVIGSEDIQALPGRITAVADQLEILVSDLNERDVAGRVLAAFDATQEAAADVSKVSQGLPELFESIDAVAKKAANLEIEQLTEELTGLTRNARTLLGSDQAQALPAAVTATLAEIDTILSEAREQGMTDSIVTALNAARDAAGTVSRSFEGVPDLVDRLNAVAAKAETVPLDQLGEDLSALLNSANQVLDTDGARQLPEDLGNALQELQAVLQELREGGTVENVNATFDSARQAADTLREIAQQLPAILSQARSVLSRAGSTIEGYDADRGVGRDLAIAVREVQRAAEAVSSLARALERSPNSLLFGR</sequence>
<dbReference type="Pfam" id="PF02470">
    <property type="entry name" value="MlaD"/>
    <property type="match status" value="1"/>
</dbReference>
<evidence type="ECO:0000256" key="7">
    <source>
        <dbReference type="SAM" id="Coils"/>
    </source>
</evidence>
<dbReference type="InterPro" id="IPR051800">
    <property type="entry name" value="PqiA-PqiB_transport"/>
</dbReference>
<evidence type="ECO:0000256" key="2">
    <source>
        <dbReference type="ARBA" id="ARBA00022475"/>
    </source>
</evidence>
<keyword evidence="3" id="KW-0997">Cell inner membrane</keyword>
<evidence type="ECO:0000256" key="5">
    <source>
        <dbReference type="ARBA" id="ARBA00022989"/>
    </source>
</evidence>
<organism evidence="9 10">
    <name type="scientific">Pseudooceanicola atlanticus</name>
    <dbReference type="NCBI Taxonomy" id="1461694"/>
    <lineage>
        <taxon>Bacteria</taxon>
        <taxon>Pseudomonadati</taxon>
        <taxon>Pseudomonadota</taxon>
        <taxon>Alphaproteobacteria</taxon>
        <taxon>Rhodobacterales</taxon>
        <taxon>Paracoccaceae</taxon>
        <taxon>Pseudooceanicola</taxon>
    </lineage>
</organism>
<comment type="caution">
    <text evidence="9">The sequence shown here is derived from an EMBL/GenBank/DDBJ whole genome shotgun (WGS) entry which is preliminary data.</text>
</comment>
<evidence type="ECO:0000256" key="1">
    <source>
        <dbReference type="ARBA" id="ARBA00004533"/>
    </source>
</evidence>
<evidence type="ECO:0000313" key="10">
    <source>
        <dbReference type="Proteomes" id="UP000030004"/>
    </source>
</evidence>
<keyword evidence="4" id="KW-0812">Transmembrane</keyword>
<evidence type="ECO:0000256" key="4">
    <source>
        <dbReference type="ARBA" id="ARBA00022692"/>
    </source>
</evidence>
<dbReference type="PANTHER" id="PTHR30462">
    <property type="entry name" value="INTERMEMBRANE TRANSPORT PROTEIN PQIB-RELATED"/>
    <property type="match status" value="1"/>
</dbReference>
<keyword evidence="10" id="KW-1185">Reference proteome</keyword>
<accession>A0A0A0EJW2</accession>
<dbReference type="PANTHER" id="PTHR30462:SF0">
    <property type="entry name" value="INTERMEMBRANE TRANSPORT PROTEIN YEBT"/>
    <property type="match status" value="1"/>
</dbReference>
<evidence type="ECO:0000256" key="6">
    <source>
        <dbReference type="ARBA" id="ARBA00023136"/>
    </source>
</evidence>
<proteinExistence type="predicted"/>
<dbReference type="Proteomes" id="UP000030004">
    <property type="component" value="Unassembled WGS sequence"/>
</dbReference>
<feature type="domain" description="Mce/MlaD" evidence="8">
    <location>
        <begin position="40"/>
        <end position="119"/>
    </location>
</feature>
<evidence type="ECO:0000259" key="8">
    <source>
        <dbReference type="Pfam" id="PF02470"/>
    </source>
</evidence>
<keyword evidence="7" id="KW-0175">Coiled coil</keyword>
<dbReference type="eggNOG" id="COG1463">
    <property type="taxonomic scope" value="Bacteria"/>
</dbReference>
<evidence type="ECO:0000256" key="3">
    <source>
        <dbReference type="ARBA" id="ARBA00022519"/>
    </source>
</evidence>
<protein>
    <recommendedName>
        <fullName evidence="8">Mce/MlaD domain-containing protein</fullName>
    </recommendedName>
</protein>
<name>A0A0A0EJW2_9RHOB</name>
<comment type="subcellular location">
    <subcellularLocation>
        <location evidence="1">Cell inner membrane</location>
    </subcellularLocation>
</comment>
<dbReference type="EMBL" id="AQQX01000002">
    <property type="protein sequence ID" value="KGM49447.1"/>
    <property type="molecule type" value="Genomic_DNA"/>
</dbReference>
<dbReference type="InterPro" id="IPR003399">
    <property type="entry name" value="Mce/MlaD"/>
</dbReference>
<dbReference type="STRING" id="1461694.ATO9_05335"/>
<evidence type="ECO:0000313" key="9">
    <source>
        <dbReference type="EMBL" id="KGM49447.1"/>
    </source>
</evidence>
<dbReference type="eggNOG" id="COG3008">
    <property type="taxonomic scope" value="Bacteria"/>
</dbReference>
<feature type="coiled-coil region" evidence="7">
    <location>
        <begin position="552"/>
        <end position="579"/>
    </location>
</feature>
<dbReference type="AlphaFoldDB" id="A0A0A0EJW2"/>
<keyword evidence="2" id="KW-1003">Cell membrane</keyword>
<gene>
    <name evidence="9" type="ORF">ATO9_05335</name>
</gene>